<keyword evidence="2" id="KW-1185">Reference proteome</keyword>
<dbReference type="RefSeq" id="WP_143914150.1">
    <property type="nucleotide sequence ID" value="NZ_VLNT01000012.1"/>
</dbReference>
<proteinExistence type="predicted"/>
<gene>
    <name evidence="1" type="ORF">FNM00_13900</name>
</gene>
<sequence length="73" mass="7964">MSTQRQPHDSMAIAEGDRLRLNDGSVVSVDFNPRDGVWLFCTYESSPDDSLVGQSQQPVYGTEVAAFVEGGEI</sequence>
<reference evidence="1 2" key="1">
    <citation type="submission" date="2019-07" db="EMBL/GenBank/DDBJ databases">
        <authorList>
            <person name="Zhao L.H."/>
        </authorList>
    </citation>
    <scope>NUCLEOTIDE SEQUENCE [LARGE SCALE GENOMIC DNA]</scope>
    <source>
        <strain evidence="1 2">Co35</strain>
    </source>
</reference>
<evidence type="ECO:0000313" key="1">
    <source>
        <dbReference type="EMBL" id="TSD58746.1"/>
    </source>
</evidence>
<dbReference type="AlphaFoldDB" id="A0A554RXC0"/>
<dbReference type="OrthoDB" id="8657397at2"/>
<dbReference type="Proteomes" id="UP000316988">
    <property type="component" value="Unassembled WGS sequence"/>
</dbReference>
<protein>
    <submittedName>
        <fullName evidence="1">Uncharacterized protein</fullName>
    </submittedName>
</protein>
<organism evidence="1 2">
    <name type="scientific">Aeromicrobium piscarium</name>
    <dbReference type="NCBI Taxonomy" id="2590901"/>
    <lineage>
        <taxon>Bacteria</taxon>
        <taxon>Bacillati</taxon>
        <taxon>Actinomycetota</taxon>
        <taxon>Actinomycetes</taxon>
        <taxon>Propionibacteriales</taxon>
        <taxon>Nocardioidaceae</taxon>
        <taxon>Aeromicrobium</taxon>
    </lineage>
</organism>
<accession>A0A554RXC0</accession>
<evidence type="ECO:0000313" key="2">
    <source>
        <dbReference type="Proteomes" id="UP000316988"/>
    </source>
</evidence>
<name>A0A554RXC0_9ACTN</name>
<comment type="caution">
    <text evidence="1">The sequence shown here is derived from an EMBL/GenBank/DDBJ whole genome shotgun (WGS) entry which is preliminary data.</text>
</comment>
<dbReference type="EMBL" id="VLNT01000012">
    <property type="protein sequence ID" value="TSD58746.1"/>
    <property type="molecule type" value="Genomic_DNA"/>
</dbReference>